<dbReference type="InterPro" id="IPR003439">
    <property type="entry name" value="ABC_transporter-like_ATP-bd"/>
</dbReference>
<dbReference type="Pfam" id="PF00005">
    <property type="entry name" value="ABC_tran"/>
    <property type="match status" value="1"/>
</dbReference>
<dbReference type="Proteomes" id="UP000190675">
    <property type="component" value="Chromosome I"/>
</dbReference>
<proteinExistence type="inferred from homology"/>
<evidence type="ECO:0000256" key="4">
    <source>
        <dbReference type="ARBA" id="ARBA00022840"/>
    </source>
</evidence>
<dbReference type="InterPro" id="IPR017871">
    <property type="entry name" value="ABC_transporter-like_CS"/>
</dbReference>
<evidence type="ECO:0000259" key="6">
    <source>
        <dbReference type="PROSITE" id="PS50893"/>
    </source>
</evidence>
<name>A0A1M5RQI7_9BRAD</name>
<dbReference type="InterPro" id="IPR050166">
    <property type="entry name" value="ABC_transporter_ATP-bind"/>
</dbReference>
<evidence type="ECO:0000313" key="7">
    <source>
        <dbReference type="EMBL" id="SHH28123.1"/>
    </source>
</evidence>
<keyword evidence="2" id="KW-0813">Transport</keyword>
<dbReference type="SMART" id="SM00382">
    <property type="entry name" value="AAA"/>
    <property type="match status" value="1"/>
</dbReference>
<gene>
    <name evidence="7" type="ORF">SAMN05444169_6681</name>
</gene>
<accession>A0A1M5RQI7</accession>
<dbReference type="GO" id="GO:0005524">
    <property type="term" value="F:ATP binding"/>
    <property type="evidence" value="ECO:0007669"/>
    <property type="project" value="UniProtKB-KW"/>
</dbReference>
<dbReference type="PROSITE" id="PS50893">
    <property type="entry name" value="ABC_TRANSPORTER_2"/>
    <property type="match status" value="1"/>
</dbReference>
<evidence type="ECO:0000313" key="8">
    <source>
        <dbReference type="Proteomes" id="UP000190675"/>
    </source>
</evidence>
<dbReference type="Gene3D" id="3.40.50.300">
    <property type="entry name" value="P-loop containing nucleotide triphosphate hydrolases"/>
    <property type="match status" value="1"/>
</dbReference>
<reference evidence="7 8" key="1">
    <citation type="submission" date="2016-11" db="EMBL/GenBank/DDBJ databases">
        <authorList>
            <person name="Jaros S."/>
            <person name="Januszkiewicz K."/>
            <person name="Wedrychowicz H."/>
        </authorList>
    </citation>
    <scope>NUCLEOTIDE SEQUENCE [LARGE SCALE GENOMIC DNA]</scope>
    <source>
        <strain evidence="7 8">GAS242</strain>
    </source>
</reference>
<dbReference type="SUPFAM" id="SSF52540">
    <property type="entry name" value="P-loop containing nucleoside triphosphate hydrolases"/>
    <property type="match status" value="1"/>
</dbReference>
<dbReference type="CDD" id="cd03293">
    <property type="entry name" value="ABC_NrtD_SsuB_transporters"/>
    <property type="match status" value="1"/>
</dbReference>
<dbReference type="EMBL" id="LT670818">
    <property type="protein sequence ID" value="SHH28123.1"/>
    <property type="molecule type" value="Genomic_DNA"/>
</dbReference>
<evidence type="ECO:0000256" key="2">
    <source>
        <dbReference type="ARBA" id="ARBA00022448"/>
    </source>
</evidence>
<keyword evidence="4 7" id="KW-0067">ATP-binding</keyword>
<keyword evidence="3" id="KW-0547">Nucleotide-binding</keyword>
<dbReference type="OrthoDB" id="9807242at2"/>
<organism evidence="7 8">
    <name type="scientific">Bradyrhizobium erythrophlei</name>
    <dbReference type="NCBI Taxonomy" id="1437360"/>
    <lineage>
        <taxon>Bacteria</taxon>
        <taxon>Pseudomonadati</taxon>
        <taxon>Pseudomonadota</taxon>
        <taxon>Alphaproteobacteria</taxon>
        <taxon>Hyphomicrobiales</taxon>
        <taxon>Nitrobacteraceae</taxon>
        <taxon>Bradyrhizobium</taxon>
    </lineage>
</organism>
<dbReference type="InterPro" id="IPR027417">
    <property type="entry name" value="P-loop_NTPase"/>
</dbReference>
<feature type="domain" description="ABC transporter" evidence="6">
    <location>
        <begin position="18"/>
        <end position="249"/>
    </location>
</feature>
<comment type="function">
    <text evidence="5">Involved in beta-(1--&gt;2)glucan export. Transmembrane domains (TMD) form a pore in the inner membrane and the ATP-binding domain (NBD) is responsible for energy generation.</text>
</comment>
<dbReference type="GO" id="GO:0016887">
    <property type="term" value="F:ATP hydrolysis activity"/>
    <property type="evidence" value="ECO:0007669"/>
    <property type="project" value="InterPro"/>
</dbReference>
<sequence>MQAGLSTAQRPDSDPAYLQVQSLSKVYPTDDGPVRALDRVSISQHKGEFVSLVGPSGCGKSTLMMIAAGLISASDGRILVDGEPVRKARTDIGIVFQNHVLLDWRTTLQNVLLQAEARDMDMGKAELRARELLAAVGLGGFEDKYPKSLSGGMRQRVSICRALIHNPSHLLMDEPFGALDALTRDQLVLDLQDICGKQSVSILFVTHSIVEAVFLSNRVIVMTPRPGKVDKIIHIDLPRPRTLAMRESPEFAAYSREILEIFLARGILREH</sequence>
<dbReference type="AlphaFoldDB" id="A0A1M5RQI7"/>
<evidence type="ECO:0000256" key="3">
    <source>
        <dbReference type="ARBA" id="ARBA00022741"/>
    </source>
</evidence>
<dbReference type="PROSITE" id="PS00211">
    <property type="entry name" value="ABC_TRANSPORTER_1"/>
    <property type="match status" value="1"/>
</dbReference>
<evidence type="ECO:0000256" key="1">
    <source>
        <dbReference type="ARBA" id="ARBA00005417"/>
    </source>
</evidence>
<dbReference type="PANTHER" id="PTHR42788:SF13">
    <property type="entry name" value="ALIPHATIC SULFONATES IMPORT ATP-BINDING PROTEIN SSUB"/>
    <property type="match status" value="1"/>
</dbReference>
<dbReference type="InterPro" id="IPR003593">
    <property type="entry name" value="AAA+_ATPase"/>
</dbReference>
<evidence type="ECO:0000256" key="5">
    <source>
        <dbReference type="ARBA" id="ARBA00024722"/>
    </source>
</evidence>
<dbReference type="PANTHER" id="PTHR42788">
    <property type="entry name" value="TAURINE IMPORT ATP-BINDING PROTEIN-RELATED"/>
    <property type="match status" value="1"/>
</dbReference>
<protein>
    <submittedName>
        <fullName evidence="7">NitT/TauT family transport system ATP-binding protein</fullName>
    </submittedName>
</protein>
<comment type="similarity">
    <text evidence="1">Belongs to the ABC transporter superfamily.</text>
</comment>
<dbReference type="RefSeq" id="WP_079569659.1">
    <property type="nucleotide sequence ID" value="NZ_LT670818.1"/>
</dbReference>